<dbReference type="Proteomes" id="UP000324298">
    <property type="component" value="Unassembled WGS sequence"/>
</dbReference>
<keyword evidence="9" id="KW-1185">Reference proteome</keyword>
<dbReference type="GO" id="GO:0005737">
    <property type="term" value="C:cytoplasm"/>
    <property type="evidence" value="ECO:0007669"/>
    <property type="project" value="UniProtKB-SubCell"/>
</dbReference>
<dbReference type="NCBIfam" id="TIGR00080">
    <property type="entry name" value="pimt"/>
    <property type="match status" value="1"/>
</dbReference>
<feature type="active site" evidence="7">
    <location>
        <position position="61"/>
    </location>
</feature>
<evidence type="ECO:0000256" key="4">
    <source>
        <dbReference type="ARBA" id="ARBA00022603"/>
    </source>
</evidence>
<dbReference type="EMBL" id="SRSD01000002">
    <property type="protein sequence ID" value="KAA0894072.1"/>
    <property type="molecule type" value="Genomic_DNA"/>
</dbReference>
<keyword evidence="5 7" id="KW-0808">Transferase</keyword>
<dbReference type="GO" id="GO:0030091">
    <property type="term" value="P:protein repair"/>
    <property type="evidence" value="ECO:0007669"/>
    <property type="project" value="UniProtKB-UniRule"/>
</dbReference>
<keyword evidence="3 7" id="KW-0963">Cytoplasm</keyword>
<evidence type="ECO:0000313" key="8">
    <source>
        <dbReference type="EMBL" id="KAA0894072.1"/>
    </source>
</evidence>
<protein>
    <recommendedName>
        <fullName evidence="7">Protein-L-isoaspartate O-methyltransferase</fullName>
        <ecNumber evidence="7">2.1.1.77</ecNumber>
    </recommendedName>
    <alternativeName>
        <fullName evidence="7">L-isoaspartyl protein carboxyl methyltransferase</fullName>
    </alternativeName>
    <alternativeName>
        <fullName evidence="7">Protein L-isoaspartyl methyltransferase</fullName>
    </alternativeName>
    <alternativeName>
        <fullName evidence="7">Protein-beta-aspartate methyltransferase</fullName>
        <shortName evidence="7">PIMT</shortName>
    </alternativeName>
</protein>
<proteinExistence type="inferred from homology"/>
<dbReference type="GO" id="GO:0004719">
    <property type="term" value="F:protein-L-isoaspartate (D-aspartate) O-methyltransferase activity"/>
    <property type="evidence" value="ECO:0007669"/>
    <property type="project" value="UniProtKB-UniRule"/>
</dbReference>
<dbReference type="EC" id="2.1.1.77" evidence="7"/>
<reference evidence="8 9" key="1">
    <citation type="submission" date="2019-04" db="EMBL/GenBank/DDBJ databases">
        <title>Geobacter ruber sp. nov., ferric-reducing bacteria isolated from paddy soil.</title>
        <authorList>
            <person name="Xu Z."/>
            <person name="Masuda Y."/>
            <person name="Itoh H."/>
            <person name="Senoo K."/>
        </authorList>
    </citation>
    <scope>NUCLEOTIDE SEQUENCE [LARGE SCALE GENOMIC DNA]</scope>
    <source>
        <strain evidence="8 9">Red88</strain>
    </source>
</reference>
<evidence type="ECO:0000256" key="7">
    <source>
        <dbReference type="HAMAP-Rule" id="MF_00090"/>
    </source>
</evidence>
<gene>
    <name evidence="7" type="primary">pcm</name>
    <name evidence="8" type="ORF">ET418_03665</name>
</gene>
<comment type="function">
    <text evidence="7">Catalyzes the methyl esterification of L-isoaspartyl residues in peptides and proteins that result from spontaneous decomposition of normal L-aspartyl and L-asparaginyl residues. It plays a role in the repair and/or degradation of damaged proteins.</text>
</comment>
<comment type="catalytic activity">
    <reaction evidence="7">
        <text>[protein]-L-isoaspartate + S-adenosyl-L-methionine = [protein]-L-isoaspartate alpha-methyl ester + S-adenosyl-L-homocysteine</text>
        <dbReference type="Rhea" id="RHEA:12705"/>
        <dbReference type="Rhea" id="RHEA-COMP:12143"/>
        <dbReference type="Rhea" id="RHEA-COMP:12144"/>
        <dbReference type="ChEBI" id="CHEBI:57856"/>
        <dbReference type="ChEBI" id="CHEBI:59789"/>
        <dbReference type="ChEBI" id="CHEBI:90596"/>
        <dbReference type="ChEBI" id="CHEBI:90598"/>
        <dbReference type="EC" id="2.1.1.77"/>
    </reaction>
</comment>
<dbReference type="PANTHER" id="PTHR11579">
    <property type="entry name" value="PROTEIN-L-ISOASPARTATE O-METHYLTRANSFERASE"/>
    <property type="match status" value="1"/>
</dbReference>
<evidence type="ECO:0000256" key="5">
    <source>
        <dbReference type="ARBA" id="ARBA00022679"/>
    </source>
</evidence>
<keyword evidence="6 7" id="KW-0949">S-adenosyl-L-methionine</keyword>
<evidence type="ECO:0000256" key="2">
    <source>
        <dbReference type="ARBA" id="ARBA00005369"/>
    </source>
</evidence>
<dbReference type="Gene3D" id="3.40.50.150">
    <property type="entry name" value="Vaccinia Virus protein VP39"/>
    <property type="match status" value="1"/>
</dbReference>
<comment type="similarity">
    <text evidence="2 7">Belongs to the methyltransferase superfamily. L-isoaspartyl/D-aspartyl protein methyltransferase family.</text>
</comment>
<evidence type="ECO:0000256" key="3">
    <source>
        <dbReference type="ARBA" id="ARBA00022490"/>
    </source>
</evidence>
<dbReference type="GO" id="GO:0032259">
    <property type="term" value="P:methylation"/>
    <property type="evidence" value="ECO:0007669"/>
    <property type="project" value="UniProtKB-KW"/>
</dbReference>
<dbReference type="HAMAP" id="MF_00090">
    <property type="entry name" value="PIMT"/>
    <property type="match status" value="1"/>
</dbReference>
<accession>A0A5A9XLN0</accession>
<sequence>MNYDIARKRMVQEQLIARGIDDRRVIDAMLKIPRHIFVQEAFAAQAYSDNPLPIGEKQTISQPFMVALMTELLALTGTEKVLEIGTGSGYQTAILATLADRVCTAERIRPLAMRARKCLDSLGLFNVKLKINDSHDSPIGWEEEAPFDAIMVTAGAPDVPSVLTDQLAVGGRLVIPVGNEIEQRLLRIVKEPDGTLVTESSVGCRFVPLIGRQGWQIERT</sequence>
<evidence type="ECO:0000256" key="6">
    <source>
        <dbReference type="ARBA" id="ARBA00022691"/>
    </source>
</evidence>
<dbReference type="AlphaFoldDB" id="A0A5A9XLN0"/>
<dbReference type="SUPFAM" id="SSF53335">
    <property type="entry name" value="S-adenosyl-L-methionine-dependent methyltransferases"/>
    <property type="match status" value="1"/>
</dbReference>
<comment type="caution">
    <text evidence="8">The sequence shown here is derived from an EMBL/GenBank/DDBJ whole genome shotgun (WGS) entry which is preliminary data.</text>
</comment>
<dbReference type="RefSeq" id="WP_149306230.1">
    <property type="nucleotide sequence ID" value="NZ_SRSD01000002.1"/>
</dbReference>
<evidence type="ECO:0000313" key="9">
    <source>
        <dbReference type="Proteomes" id="UP000324298"/>
    </source>
</evidence>
<evidence type="ECO:0000256" key="1">
    <source>
        <dbReference type="ARBA" id="ARBA00004496"/>
    </source>
</evidence>
<dbReference type="InterPro" id="IPR029063">
    <property type="entry name" value="SAM-dependent_MTases_sf"/>
</dbReference>
<dbReference type="CDD" id="cd02440">
    <property type="entry name" value="AdoMet_MTases"/>
    <property type="match status" value="1"/>
</dbReference>
<keyword evidence="4 7" id="KW-0489">Methyltransferase</keyword>
<organism evidence="8 9">
    <name type="scientific">Oryzomonas rubra</name>
    <dbReference type="NCBI Taxonomy" id="2509454"/>
    <lineage>
        <taxon>Bacteria</taxon>
        <taxon>Pseudomonadati</taxon>
        <taxon>Thermodesulfobacteriota</taxon>
        <taxon>Desulfuromonadia</taxon>
        <taxon>Geobacterales</taxon>
        <taxon>Geobacteraceae</taxon>
        <taxon>Oryzomonas</taxon>
    </lineage>
</organism>
<name>A0A5A9XLN0_9BACT</name>
<dbReference type="FunFam" id="3.40.50.150:FF:000010">
    <property type="entry name" value="Protein-L-isoaspartate O-methyltransferase"/>
    <property type="match status" value="1"/>
</dbReference>
<dbReference type="NCBIfam" id="NF001453">
    <property type="entry name" value="PRK00312.1"/>
    <property type="match status" value="1"/>
</dbReference>
<dbReference type="InterPro" id="IPR000682">
    <property type="entry name" value="PCMT"/>
</dbReference>
<dbReference type="Pfam" id="PF01135">
    <property type="entry name" value="PCMT"/>
    <property type="match status" value="1"/>
</dbReference>
<dbReference type="PANTHER" id="PTHR11579:SF0">
    <property type="entry name" value="PROTEIN-L-ISOASPARTATE(D-ASPARTATE) O-METHYLTRANSFERASE"/>
    <property type="match status" value="1"/>
</dbReference>
<dbReference type="OrthoDB" id="9810066at2"/>
<comment type="subcellular location">
    <subcellularLocation>
        <location evidence="1 7">Cytoplasm</location>
    </subcellularLocation>
</comment>